<dbReference type="GO" id="GO:0005737">
    <property type="term" value="C:cytoplasm"/>
    <property type="evidence" value="ECO:0007669"/>
    <property type="project" value="UniProtKB-SubCell"/>
</dbReference>
<name>A0A4Q8ACJ7_9MICC</name>
<dbReference type="InterPro" id="IPR001977">
    <property type="entry name" value="Depp_CoAkinase"/>
</dbReference>
<dbReference type="GO" id="GO:0015937">
    <property type="term" value="P:coenzyme A biosynthetic process"/>
    <property type="evidence" value="ECO:0007669"/>
    <property type="project" value="UniProtKB-UniRule"/>
</dbReference>
<gene>
    <name evidence="3" type="primary">coaE</name>
    <name evidence="5" type="ORF">EV380_0782</name>
</gene>
<dbReference type="AlphaFoldDB" id="A0A4Q8ACJ7"/>
<evidence type="ECO:0000256" key="1">
    <source>
        <dbReference type="ARBA" id="ARBA00022741"/>
    </source>
</evidence>
<evidence type="ECO:0000256" key="4">
    <source>
        <dbReference type="NCBIfam" id="TIGR00152"/>
    </source>
</evidence>
<organism evidence="5 6">
    <name type="scientific">Zhihengliuella halotolerans</name>
    <dbReference type="NCBI Taxonomy" id="370736"/>
    <lineage>
        <taxon>Bacteria</taxon>
        <taxon>Bacillati</taxon>
        <taxon>Actinomycetota</taxon>
        <taxon>Actinomycetes</taxon>
        <taxon>Micrococcales</taxon>
        <taxon>Micrococcaceae</taxon>
        <taxon>Zhihengliuella</taxon>
    </lineage>
</organism>
<comment type="subcellular location">
    <subcellularLocation>
        <location evidence="3">Cytoplasm</location>
    </subcellularLocation>
</comment>
<dbReference type="HAMAP" id="MF_00376">
    <property type="entry name" value="Dephospho_CoA_kinase"/>
    <property type="match status" value="1"/>
</dbReference>
<evidence type="ECO:0000313" key="6">
    <source>
        <dbReference type="Proteomes" id="UP000292685"/>
    </source>
</evidence>
<reference evidence="5 6" key="1">
    <citation type="submission" date="2019-02" db="EMBL/GenBank/DDBJ databases">
        <title>Sequencing the genomes of 1000 actinobacteria strains.</title>
        <authorList>
            <person name="Klenk H.-P."/>
        </authorList>
    </citation>
    <scope>NUCLEOTIDE SEQUENCE [LARGE SCALE GENOMIC DNA]</scope>
    <source>
        <strain evidence="5 6">DSM 17364</strain>
    </source>
</reference>
<comment type="catalytic activity">
    <reaction evidence="3">
        <text>3'-dephospho-CoA + ATP = ADP + CoA + H(+)</text>
        <dbReference type="Rhea" id="RHEA:18245"/>
        <dbReference type="ChEBI" id="CHEBI:15378"/>
        <dbReference type="ChEBI" id="CHEBI:30616"/>
        <dbReference type="ChEBI" id="CHEBI:57287"/>
        <dbReference type="ChEBI" id="CHEBI:57328"/>
        <dbReference type="ChEBI" id="CHEBI:456216"/>
        <dbReference type="EC" id="2.7.1.24"/>
    </reaction>
</comment>
<keyword evidence="1 3" id="KW-0547">Nucleotide-binding</keyword>
<proteinExistence type="inferred from homology"/>
<dbReference type="NCBIfam" id="NF002879">
    <property type="entry name" value="PRK03333.1"/>
    <property type="match status" value="1"/>
</dbReference>
<evidence type="ECO:0000256" key="2">
    <source>
        <dbReference type="ARBA" id="ARBA00022840"/>
    </source>
</evidence>
<sequence length="210" mass="22216">MTEQREHVIDVGLTGGIASGKSTAAAELAALGATVIDADALARQVVAPGSEGLAEVVSAFGESVLTAAGEMDRAAVGQLVFGDADARERLNGIIHPRVRSEATRLRREAIAAADGGRAVVVQDIPLLVETGQAERFDVVIVVQAPIEERVRRMASDRGMTEADARARIDAQATDDERAAVADVVLRNDSTREDLIRAVRTVWRELTGDPA</sequence>
<dbReference type="NCBIfam" id="TIGR00152">
    <property type="entry name" value="dephospho-CoA kinase"/>
    <property type="match status" value="1"/>
</dbReference>
<accession>A0A4Q8ACJ7</accession>
<dbReference type="PROSITE" id="PS51219">
    <property type="entry name" value="DPCK"/>
    <property type="match status" value="1"/>
</dbReference>
<dbReference type="OrthoDB" id="9812943at2"/>
<dbReference type="Proteomes" id="UP000292685">
    <property type="component" value="Unassembled WGS sequence"/>
</dbReference>
<keyword evidence="6" id="KW-1185">Reference proteome</keyword>
<keyword evidence="3" id="KW-0963">Cytoplasm</keyword>
<dbReference type="GO" id="GO:0005524">
    <property type="term" value="F:ATP binding"/>
    <property type="evidence" value="ECO:0007669"/>
    <property type="project" value="UniProtKB-UniRule"/>
</dbReference>
<comment type="pathway">
    <text evidence="3">Cofactor biosynthesis; coenzyme A biosynthesis; CoA from (R)-pantothenate: step 5/5.</text>
</comment>
<dbReference type="Pfam" id="PF01121">
    <property type="entry name" value="CoaE"/>
    <property type="match status" value="1"/>
</dbReference>
<feature type="binding site" evidence="3">
    <location>
        <begin position="18"/>
        <end position="23"/>
    </location>
    <ligand>
        <name>ATP</name>
        <dbReference type="ChEBI" id="CHEBI:30616"/>
    </ligand>
</feature>
<dbReference type="InterPro" id="IPR027417">
    <property type="entry name" value="P-loop_NTPase"/>
</dbReference>
<dbReference type="UniPathway" id="UPA00241">
    <property type="reaction ID" value="UER00356"/>
</dbReference>
<keyword evidence="3" id="KW-0808">Transferase</keyword>
<keyword evidence="3 5" id="KW-0418">Kinase</keyword>
<dbReference type="PANTHER" id="PTHR10695">
    <property type="entry name" value="DEPHOSPHO-COA KINASE-RELATED"/>
    <property type="match status" value="1"/>
</dbReference>
<comment type="similarity">
    <text evidence="3">Belongs to the CoaE family.</text>
</comment>
<protein>
    <recommendedName>
        <fullName evidence="3 4">Dephospho-CoA kinase</fullName>
        <ecNumber evidence="3 4">2.7.1.24</ecNumber>
    </recommendedName>
    <alternativeName>
        <fullName evidence="3">Dephosphocoenzyme A kinase</fullName>
    </alternativeName>
</protein>
<keyword evidence="2 3" id="KW-0067">ATP-binding</keyword>
<dbReference type="CDD" id="cd02022">
    <property type="entry name" value="DPCK"/>
    <property type="match status" value="1"/>
</dbReference>
<dbReference type="GO" id="GO:0004140">
    <property type="term" value="F:dephospho-CoA kinase activity"/>
    <property type="evidence" value="ECO:0007669"/>
    <property type="project" value="UniProtKB-UniRule"/>
</dbReference>
<dbReference type="PANTHER" id="PTHR10695:SF46">
    <property type="entry name" value="BIFUNCTIONAL COENZYME A SYNTHASE-RELATED"/>
    <property type="match status" value="1"/>
</dbReference>
<comment type="caution">
    <text evidence="5">The sequence shown here is derived from an EMBL/GenBank/DDBJ whole genome shotgun (WGS) entry which is preliminary data.</text>
</comment>
<dbReference type="EC" id="2.7.1.24" evidence="3 4"/>
<dbReference type="SUPFAM" id="SSF52540">
    <property type="entry name" value="P-loop containing nucleoside triphosphate hydrolases"/>
    <property type="match status" value="1"/>
</dbReference>
<keyword evidence="3" id="KW-0173">Coenzyme A biosynthesis</keyword>
<dbReference type="Gene3D" id="3.40.50.300">
    <property type="entry name" value="P-loop containing nucleotide triphosphate hydrolases"/>
    <property type="match status" value="1"/>
</dbReference>
<evidence type="ECO:0000256" key="3">
    <source>
        <dbReference type="HAMAP-Rule" id="MF_00376"/>
    </source>
</evidence>
<comment type="function">
    <text evidence="3">Catalyzes the phosphorylation of the 3'-hydroxyl group of dephosphocoenzyme A to form coenzyme A.</text>
</comment>
<evidence type="ECO:0000313" key="5">
    <source>
        <dbReference type="EMBL" id="RZU61219.1"/>
    </source>
</evidence>
<dbReference type="EMBL" id="SHLA01000001">
    <property type="protein sequence ID" value="RZU61219.1"/>
    <property type="molecule type" value="Genomic_DNA"/>
</dbReference>
<dbReference type="RefSeq" id="WP_102157494.1">
    <property type="nucleotide sequence ID" value="NZ_PGGT01000004.1"/>
</dbReference>